<organism evidence="2">
    <name type="scientific">Cyprideis torosa</name>
    <dbReference type="NCBI Taxonomy" id="163714"/>
    <lineage>
        <taxon>Eukaryota</taxon>
        <taxon>Metazoa</taxon>
        <taxon>Ecdysozoa</taxon>
        <taxon>Arthropoda</taxon>
        <taxon>Crustacea</taxon>
        <taxon>Oligostraca</taxon>
        <taxon>Ostracoda</taxon>
        <taxon>Podocopa</taxon>
        <taxon>Podocopida</taxon>
        <taxon>Cytherocopina</taxon>
        <taxon>Cytheroidea</taxon>
        <taxon>Cytherideidae</taxon>
        <taxon>Cyprideis</taxon>
    </lineage>
</organism>
<proteinExistence type="predicted"/>
<dbReference type="AlphaFoldDB" id="A0A7R8ZNH0"/>
<gene>
    <name evidence="2" type="ORF">CTOB1V02_LOCUS3708</name>
</gene>
<reference evidence="2" key="1">
    <citation type="submission" date="2020-11" db="EMBL/GenBank/DDBJ databases">
        <authorList>
            <person name="Tran Van P."/>
        </authorList>
    </citation>
    <scope>NUCLEOTIDE SEQUENCE</scope>
</reference>
<dbReference type="EMBL" id="OB660661">
    <property type="protein sequence ID" value="CAD7225776.1"/>
    <property type="molecule type" value="Genomic_DNA"/>
</dbReference>
<evidence type="ECO:0000313" key="2">
    <source>
        <dbReference type="EMBL" id="CAD7225776.1"/>
    </source>
</evidence>
<name>A0A7R8ZNH0_9CRUS</name>
<sequence>MSCKYLAVDLLEEELKDDHEKRRGSFTRAPPKKGKKSGKVPDKINKELEKRQLKMYSDSEKNILNKLLKRRGGKEKEGGKKQMSASKLNLDLVIDGEGGKGGSEGASASPKKKPKGGRKNSQGHAA</sequence>
<evidence type="ECO:0000256" key="1">
    <source>
        <dbReference type="SAM" id="MobiDB-lite"/>
    </source>
</evidence>
<protein>
    <submittedName>
        <fullName evidence="2">Uncharacterized protein</fullName>
    </submittedName>
</protein>
<accession>A0A7R8ZNH0</accession>
<feature type="compositionally biased region" description="Basic residues" evidence="1">
    <location>
        <begin position="24"/>
        <end position="38"/>
    </location>
</feature>
<feature type="region of interest" description="Disordered" evidence="1">
    <location>
        <begin position="67"/>
        <end position="126"/>
    </location>
</feature>
<feature type="region of interest" description="Disordered" evidence="1">
    <location>
        <begin position="17"/>
        <end position="45"/>
    </location>
</feature>